<reference evidence="9 10" key="1">
    <citation type="submission" date="2024-09" db="EMBL/GenBank/DDBJ databases">
        <authorList>
            <person name="Sun Q."/>
            <person name="Mori K."/>
        </authorList>
    </citation>
    <scope>NUCLEOTIDE SEQUENCE [LARGE SCALE GENOMIC DNA]</scope>
    <source>
        <strain evidence="9 10">JCM 3028</strain>
    </source>
</reference>
<keyword evidence="5" id="KW-0133">Cell shape</keyword>
<keyword evidence="6 8" id="KW-1133">Transmembrane helix</keyword>
<evidence type="ECO:0000256" key="3">
    <source>
        <dbReference type="ARBA" id="ARBA00022475"/>
    </source>
</evidence>
<evidence type="ECO:0000256" key="1">
    <source>
        <dbReference type="ARBA" id="ARBA00004651"/>
    </source>
</evidence>
<gene>
    <name evidence="9" type="primary">mreD</name>
    <name evidence="9" type="ORF">ACFFRH_30715</name>
</gene>
<keyword evidence="10" id="KW-1185">Reference proteome</keyword>
<dbReference type="NCBIfam" id="TIGR03426">
    <property type="entry name" value="shape_MreD"/>
    <property type="match status" value="1"/>
</dbReference>
<keyword evidence="4 8" id="KW-0812">Transmembrane</keyword>
<evidence type="ECO:0000256" key="6">
    <source>
        <dbReference type="ARBA" id="ARBA00022989"/>
    </source>
</evidence>
<proteinExistence type="inferred from homology"/>
<evidence type="ECO:0000313" key="9">
    <source>
        <dbReference type="EMBL" id="MFB9679877.1"/>
    </source>
</evidence>
<protein>
    <submittedName>
        <fullName evidence="9">Rod shape-determining protein MreD</fullName>
    </submittedName>
</protein>
<comment type="caution">
    <text evidence="9">The sequence shown here is derived from an EMBL/GenBank/DDBJ whole genome shotgun (WGS) entry which is preliminary data.</text>
</comment>
<dbReference type="Pfam" id="PF04093">
    <property type="entry name" value="MreD"/>
    <property type="match status" value="1"/>
</dbReference>
<keyword evidence="7 8" id="KW-0472">Membrane</keyword>
<evidence type="ECO:0000256" key="8">
    <source>
        <dbReference type="SAM" id="Phobius"/>
    </source>
</evidence>
<sequence>MAGERGPDGMGRNVAFVLLFLGIMIVQVTVVNRLPLPGNAAPDLVLLAVVGYALARGAAAGAVMGFAAGLVSDLLPPAAHLLGHNALVLCLMGFLAGRAVESQPGAAPLAAMACAVAGPVVALVTGALVGDPRSGLSILTTVLPQAMAYNLLAAPPVVWMVRRLVRGPEPRPVRVPQHVIRSRL</sequence>
<name>A0ABV5TLI4_9ACTN</name>
<dbReference type="EMBL" id="JBHMBS010000018">
    <property type="protein sequence ID" value="MFB9679877.1"/>
    <property type="molecule type" value="Genomic_DNA"/>
</dbReference>
<dbReference type="InterPro" id="IPR007227">
    <property type="entry name" value="Cell_shape_determining_MreD"/>
</dbReference>
<dbReference type="Proteomes" id="UP001589610">
    <property type="component" value="Unassembled WGS sequence"/>
</dbReference>
<evidence type="ECO:0000256" key="4">
    <source>
        <dbReference type="ARBA" id="ARBA00022692"/>
    </source>
</evidence>
<evidence type="ECO:0000256" key="7">
    <source>
        <dbReference type="ARBA" id="ARBA00023136"/>
    </source>
</evidence>
<comment type="similarity">
    <text evidence="2">Belongs to the MreD family.</text>
</comment>
<evidence type="ECO:0000256" key="2">
    <source>
        <dbReference type="ARBA" id="ARBA00007776"/>
    </source>
</evidence>
<keyword evidence="3" id="KW-1003">Cell membrane</keyword>
<comment type="subcellular location">
    <subcellularLocation>
        <location evidence="1">Cell membrane</location>
        <topology evidence="1">Multi-pass membrane protein</topology>
    </subcellularLocation>
</comment>
<evidence type="ECO:0000313" key="10">
    <source>
        <dbReference type="Proteomes" id="UP001589610"/>
    </source>
</evidence>
<feature type="transmembrane region" description="Helical" evidence="8">
    <location>
        <begin position="77"/>
        <end position="97"/>
    </location>
</feature>
<dbReference type="RefSeq" id="WP_386161112.1">
    <property type="nucleotide sequence ID" value="NZ_JBHMBS010000018.1"/>
</dbReference>
<feature type="transmembrane region" description="Helical" evidence="8">
    <location>
        <begin position="109"/>
        <end position="130"/>
    </location>
</feature>
<feature type="transmembrane region" description="Helical" evidence="8">
    <location>
        <begin position="142"/>
        <end position="161"/>
    </location>
</feature>
<organism evidence="9 10">
    <name type="scientific">Streptosporangium vulgare</name>
    <dbReference type="NCBI Taxonomy" id="46190"/>
    <lineage>
        <taxon>Bacteria</taxon>
        <taxon>Bacillati</taxon>
        <taxon>Actinomycetota</taxon>
        <taxon>Actinomycetes</taxon>
        <taxon>Streptosporangiales</taxon>
        <taxon>Streptosporangiaceae</taxon>
        <taxon>Streptosporangium</taxon>
    </lineage>
</organism>
<accession>A0ABV5TLI4</accession>
<feature type="transmembrane region" description="Helical" evidence="8">
    <location>
        <begin position="44"/>
        <end position="71"/>
    </location>
</feature>
<feature type="transmembrane region" description="Helical" evidence="8">
    <location>
        <begin position="14"/>
        <end position="32"/>
    </location>
</feature>
<evidence type="ECO:0000256" key="5">
    <source>
        <dbReference type="ARBA" id="ARBA00022960"/>
    </source>
</evidence>